<evidence type="ECO:0000313" key="2">
    <source>
        <dbReference type="Proteomes" id="UP001237595"/>
    </source>
</evidence>
<protein>
    <recommendedName>
        <fullName evidence="3">Asp23/Gls24 family envelope stress response protein</fullName>
    </recommendedName>
</protein>
<dbReference type="Proteomes" id="UP001237595">
    <property type="component" value="Unassembled WGS sequence"/>
</dbReference>
<evidence type="ECO:0008006" key="3">
    <source>
        <dbReference type="Google" id="ProtNLM"/>
    </source>
</evidence>
<dbReference type="RefSeq" id="WP_281455239.1">
    <property type="nucleotide sequence ID" value="NZ_JASAOF010000004.1"/>
</dbReference>
<keyword evidence="2" id="KW-1185">Reference proteome</keyword>
<proteinExistence type="predicted"/>
<sequence>MGEASFDPEQRLSCGHTIGELVEHLAGDAPPEFAAHVASCPHCQAAMAGFGPGWAPVRRAAEVAVETPNGLLDRALLTARRARGLDSGPLIEIAQDGGALRVTPHAALVLARRLSAELLANVPGARVLACTGDSQEICVELEVSYGSAAPELATRLRTDLEDALRVTLGPGVPAVWVRIADVVPPEAT</sequence>
<comment type="caution">
    <text evidence="1">The sequence shown here is derived from an EMBL/GenBank/DDBJ whole genome shotgun (WGS) entry which is preliminary data.</text>
</comment>
<dbReference type="EMBL" id="JASAOF010000004">
    <property type="protein sequence ID" value="MDI2028874.1"/>
    <property type="molecule type" value="Genomic_DNA"/>
</dbReference>
<reference evidence="1 2" key="1">
    <citation type="submission" date="2023-04" db="EMBL/GenBank/DDBJ databases">
        <title>Draft genome sequence of Saccharopolyspora sp. TS4A08 isolated from sweet potato rhizospheric soil.</title>
        <authorList>
            <person name="Suksaard P."/>
            <person name="Duangmal K."/>
        </authorList>
    </citation>
    <scope>NUCLEOTIDE SEQUENCE [LARGE SCALE GENOMIC DNA]</scope>
    <source>
        <strain evidence="1 2">TS4A08</strain>
    </source>
</reference>
<evidence type="ECO:0000313" key="1">
    <source>
        <dbReference type="EMBL" id="MDI2028874.1"/>
    </source>
</evidence>
<name>A0ABT6PLK0_9PSEU</name>
<gene>
    <name evidence="1" type="ORF">QFW96_09640</name>
</gene>
<organism evidence="1 2">
    <name type="scientific">Saccharopolyspora ipomoeae</name>
    <dbReference type="NCBI Taxonomy" id="3042027"/>
    <lineage>
        <taxon>Bacteria</taxon>
        <taxon>Bacillati</taxon>
        <taxon>Actinomycetota</taxon>
        <taxon>Actinomycetes</taxon>
        <taxon>Pseudonocardiales</taxon>
        <taxon>Pseudonocardiaceae</taxon>
        <taxon>Saccharopolyspora</taxon>
    </lineage>
</organism>
<accession>A0ABT6PLK0</accession>